<feature type="transmembrane region" description="Helical" evidence="1">
    <location>
        <begin position="255"/>
        <end position="274"/>
    </location>
</feature>
<dbReference type="Pfam" id="PF07693">
    <property type="entry name" value="KAP_NTPase"/>
    <property type="match status" value="1"/>
</dbReference>
<dbReference type="InterPro" id="IPR040346">
    <property type="entry name" value="GEX1/Brambleberry"/>
</dbReference>
<proteinExistence type="predicted"/>
<keyword evidence="3" id="KW-0689">Ribosomal protein</keyword>
<name>E0VUJ2_PEDHC</name>
<dbReference type="InParanoid" id="E0VUJ2"/>
<evidence type="ECO:0000313" key="3">
    <source>
        <dbReference type="EMBL" id="EEB17048.1"/>
    </source>
</evidence>
<feature type="domain" description="KAP NTPase" evidence="2">
    <location>
        <begin position="154"/>
        <end position="248"/>
    </location>
</feature>
<organism>
    <name type="scientific">Pediculus humanus subsp. corporis</name>
    <name type="common">Body louse</name>
    <dbReference type="NCBI Taxonomy" id="121224"/>
    <lineage>
        <taxon>Eukaryota</taxon>
        <taxon>Metazoa</taxon>
        <taxon>Ecdysozoa</taxon>
        <taxon>Arthropoda</taxon>
        <taxon>Hexapoda</taxon>
        <taxon>Insecta</taxon>
        <taxon>Pterygota</taxon>
        <taxon>Neoptera</taxon>
        <taxon>Paraneoptera</taxon>
        <taxon>Psocodea</taxon>
        <taxon>Troctomorpha</taxon>
        <taxon>Phthiraptera</taxon>
        <taxon>Anoplura</taxon>
        <taxon>Pediculidae</taxon>
        <taxon>Pediculus</taxon>
    </lineage>
</organism>
<dbReference type="OMA" id="CFALENY"/>
<evidence type="ECO:0000256" key="1">
    <source>
        <dbReference type="SAM" id="Phobius"/>
    </source>
</evidence>
<dbReference type="RefSeq" id="XP_002429786.1">
    <property type="nucleotide sequence ID" value="XM_002429741.1"/>
</dbReference>
<dbReference type="Proteomes" id="UP000009046">
    <property type="component" value="Unassembled WGS sequence"/>
</dbReference>
<dbReference type="OrthoDB" id="377549at2759"/>
<keyword evidence="1" id="KW-0812">Transmembrane</keyword>
<dbReference type="EMBL" id="AAZO01005495">
    <property type="status" value="NOT_ANNOTATED_CDS"/>
    <property type="molecule type" value="Genomic_DNA"/>
</dbReference>
<dbReference type="STRING" id="121224.E0VUJ2"/>
<dbReference type="eggNOG" id="ENOG502QR0N">
    <property type="taxonomic scope" value="Eukaryota"/>
</dbReference>
<dbReference type="HOGENOM" id="CLU_048188_0_0_1"/>
<keyword evidence="1" id="KW-0472">Membrane</keyword>
<dbReference type="EMBL" id="DS235786">
    <property type="protein sequence ID" value="EEB17048.1"/>
    <property type="molecule type" value="Genomic_DNA"/>
</dbReference>
<protein>
    <submittedName>
        <fullName evidence="3 4">Mitochondrial ribosomal protein VAR1, putative</fullName>
    </submittedName>
</protein>
<accession>E0VUJ2</accession>
<dbReference type="GO" id="GO:0005840">
    <property type="term" value="C:ribosome"/>
    <property type="evidence" value="ECO:0007669"/>
    <property type="project" value="UniProtKB-KW"/>
</dbReference>
<dbReference type="CTD" id="8230319"/>
<dbReference type="KEGG" id="phu:Phum_PHUM450980"/>
<dbReference type="AlphaFoldDB" id="E0VUJ2"/>
<keyword evidence="1" id="KW-1133">Transmembrane helix</keyword>
<dbReference type="PANTHER" id="PTHR33538:SF2">
    <property type="entry name" value="PROTEIN GAMETE EXPRESSED 1"/>
    <property type="match status" value="1"/>
</dbReference>
<evidence type="ECO:0000259" key="2">
    <source>
        <dbReference type="Pfam" id="PF07693"/>
    </source>
</evidence>
<keyword evidence="5" id="KW-1185">Reference proteome</keyword>
<reference evidence="4" key="3">
    <citation type="submission" date="2021-02" db="UniProtKB">
        <authorList>
            <consortium name="EnsemblMetazoa"/>
        </authorList>
    </citation>
    <scope>IDENTIFICATION</scope>
    <source>
        <strain evidence="4">USDA</strain>
    </source>
</reference>
<evidence type="ECO:0000313" key="4">
    <source>
        <dbReference type="EnsemblMetazoa" id="PHUM450980-PA"/>
    </source>
</evidence>
<dbReference type="EnsemblMetazoa" id="PHUM450980-RA">
    <property type="protein sequence ID" value="PHUM450980-PA"/>
    <property type="gene ID" value="PHUM450980"/>
</dbReference>
<feature type="transmembrane region" description="Helical" evidence="1">
    <location>
        <begin position="294"/>
        <end position="317"/>
    </location>
</feature>
<reference evidence="3" key="1">
    <citation type="submission" date="2007-04" db="EMBL/GenBank/DDBJ databases">
        <title>Annotation of Pediculus humanus corporis strain USDA.</title>
        <authorList>
            <person name="Kirkness E."/>
            <person name="Hannick L."/>
            <person name="Hass B."/>
            <person name="Bruggner R."/>
            <person name="Lawson D."/>
            <person name="Bidwell S."/>
            <person name="Joardar V."/>
            <person name="Caler E."/>
            <person name="Walenz B."/>
            <person name="Inman J."/>
            <person name="Schobel S."/>
            <person name="Galinsky K."/>
            <person name="Amedeo P."/>
            <person name="Strausberg R."/>
        </authorList>
    </citation>
    <scope>NUCLEOTIDE SEQUENCE</scope>
    <source>
        <strain evidence="3">USDA</strain>
    </source>
</reference>
<gene>
    <name evidence="4" type="primary">8230319</name>
    <name evidence="3" type="ORF">Phum_PHUM450980</name>
</gene>
<keyword evidence="3" id="KW-0687">Ribonucleoprotein</keyword>
<dbReference type="GeneID" id="8230319"/>
<sequence length="468" mass="55210">MDVIILFKVRGSRRITLLQRHLFVIYFKNFKRVNLVYGLKFDANTFFDNSLLIQNGRIHYESLTDKTNIPQFGSCWKNAINDLQLGCKHLSEEIQNDLALKFTDCFLQMSGYEPLNCKEPINICPQKLSDRAFNAYTEFYTHTHSICFFLQSQTWQEEAEKTVNKLSLTSLLVSKQLKEADKNQQKLLKNQNDSLLQQQNLFDKIKIMSNELTFSQGKIISIIDGLQNVTFEQNKLLFDLMKDLLSLKLWTVSEVSWFNSIIFYVVVVVINFIFTSVDRTHISNLTIDLMYEWFWVLRRICVVLSLVVLLYSSIIYCDFKAMNHKLLLQIKHQNEKIIKLSNKDININPLHKSHWINESEYKNNKLNDRLDFSNELNNQTFQNFYKTEYFQDCMTINKNDNLKKFLSKNICNLFDLKNLDQTDHEKVKKQNNNSTLLKKCDPCDESYSSHDLNKSKYNLRSCKKKVVQ</sequence>
<reference evidence="3" key="2">
    <citation type="submission" date="2007-04" db="EMBL/GenBank/DDBJ databases">
        <title>The genome of the human body louse.</title>
        <authorList>
            <consortium name="The Human Body Louse Genome Consortium"/>
            <person name="Kirkness E."/>
            <person name="Walenz B."/>
            <person name="Hass B."/>
            <person name="Bruggner R."/>
            <person name="Strausberg R."/>
        </authorList>
    </citation>
    <scope>NUCLEOTIDE SEQUENCE</scope>
    <source>
        <strain evidence="3">USDA</strain>
    </source>
</reference>
<dbReference type="PANTHER" id="PTHR33538">
    <property type="entry name" value="PROTEIN GAMETE EXPRESSED 1"/>
    <property type="match status" value="1"/>
</dbReference>
<evidence type="ECO:0000313" key="5">
    <source>
        <dbReference type="Proteomes" id="UP000009046"/>
    </source>
</evidence>
<dbReference type="VEuPathDB" id="VectorBase:PHUM450980"/>
<dbReference type="InterPro" id="IPR011646">
    <property type="entry name" value="KAP_P-loop"/>
</dbReference>